<keyword evidence="3 6" id="KW-0812">Transmembrane</keyword>
<evidence type="ECO:0000259" key="7">
    <source>
        <dbReference type="Pfam" id="PF02687"/>
    </source>
</evidence>
<protein>
    <submittedName>
        <fullName evidence="8">ABC transporter permease</fullName>
    </submittedName>
</protein>
<gene>
    <name evidence="8" type="ORF">B9N49_09160</name>
</gene>
<evidence type="ECO:0000256" key="4">
    <source>
        <dbReference type="ARBA" id="ARBA00022989"/>
    </source>
</evidence>
<reference evidence="9" key="1">
    <citation type="submission" date="2017-04" db="EMBL/GenBank/DDBJ databases">
        <title>Finegoldia magna isolated from orthopedic joint implant-associated infections.</title>
        <authorList>
            <person name="Bjorklund S."/>
            <person name="Bruggemann H."/>
            <person name="Jensen A."/>
            <person name="Hellmark B."/>
            <person name="Soderquist B."/>
        </authorList>
    </citation>
    <scope>NUCLEOTIDE SEQUENCE [LARGE SCALE GENOMIC DNA]</scope>
    <source>
        <strain evidence="9">CCUG 54800</strain>
    </source>
</reference>
<feature type="domain" description="ABC3 transporter permease C-terminal" evidence="7">
    <location>
        <begin position="231"/>
        <end position="321"/>
    </location>
</feature>
<accession>A0A233V1W3</accession>
<evidence type="ECO:0000256" key="1">
    <source>
        <dbReference type="ARBA" id="ARBA00004651"/>
    </source>
</evidence>
<dbReference type="Pfam" id="PF02687">
    <property type="entry name" value="FtsX"/>
    <property type="match status" value="1"/>
</dbReference>
<organism evidence="8 9">
    <name type="scientific">Finegoldia magna</name>
    <name type="common">Peptostreptococcus magnus</name>
    <dbReference type="NCBI Taxonomy" id="1260"/>
    <lineage>
        <taxon>Bacteria</taxon>
        <taxon>Bacillati</taxon>
        <taxon>Bacillota</taxon>
        <taxon>Tissierellia</taxon>
        <taxon>Tissierellales</taxon>
        <taxon>Peptoniphilaceae</taxon>
        <taxon>Finegoldia</taxon>
    </lineage>
</organism>
<dbReference type="RefSeq" id="WP_094206454.1">
    <property type="nucleotide sequence ID" value="NZ_NDYC01000048.1"/>
</dbReference>
<evidence type="ECO:0000256" key="6">
    <source>
        <dbReference type="SAM" id="Phobius"/>
    </source>
</evidence>
<keyword evidence="5 6" id="KW-0472">Membrane</keyword>
<evidence type="ECO:0000256" key="2">
    <source>
        <dbReference type="ARBA" id="ARBA00022475"/>
    </source>
</evidence>
<evidence type="ECO:0000313" key="8">
    <source>
        <dbReference type="EMBL" id="OXZ26392.1"/>
    </source>
</evidence>
<dbReference type="GO" id="GO:0005886">
    <property type="term" value="C:plasma membrane"/>
    <property type="evidence" value="ECO:0007669"/>
    <property type="project" value="UniProtKB-SubCell"/>
</dbReference>
<proteinExistence type="predicted"/>
<dbReference type="InterPro" id="IPR003838">
    <property type="entry name" value="ABC3_permease_C"/>
</dbReference>
<evidence type="ECO:0000256" key="5">
    <source>
        <dbReference type="ARBA" id="ARBA00023136"/>
    </source>
</evidence>
<feature type="transmembrane region" description="Helical" evidence="6">
    <location>
        <begin position="302"/>
        <end position="324"/>
    </location>
</feature>
<keyword evidence="4 6" id="KW-1133">Transmembrane helix</keyword>
<name>A0A233V1W3_FINMA</name>
<feature type="transmembrane region" description="Helical" evidence="6">
    <location>
        <begin position="275"/>
        <end position="296"/>
    </location>
</feature>
<comment type="caution">
    <text evidence="8">The sequence shown here is derived from an EMBL/GenBank/DDBJ whole genome shotgun (WGS) entry which is preliminary data.</text>
</comment>
<evidence type="ECO:0000256" key="3">
    <source>
        <dbReference type="ARBA" id="ARBA00022692"/>
    </source>
</evidence>
<sequence>MRLKDNKIIILLIFLTSSILIFGFNYLYGSNRKPSPYFMSDKFIAFESNNNNHSLDFLNMNENISVVAEIKNSKDVAIYDPVMKYYMGSTKIIDPTIFRYFSKEDYKNKNNVSILIYPVTYYVEGKIAGYDKKEIEDKYHTEIINMFDVQSDIANDGKVEVVRNLFTIKPENISTLYIDSSDDKSLKSIAESLEKIGYKRKEIKMYDKLTLRDLIRSYPEYKVYAQFITNSTVMAVAMYAIALWMFLNKYKKFVIVSANFGAKRKDIMNMFIEKALGYSFITCAISTALTYGYLAIINKNNITIFLILQLQIILIILTVILSALRVKLSYNEFEKEVLYDKR</sequence>
<dbReference type="AlphaFoldDB" id="A0A233V1W3"/>
<feature type="transmembrane region" description="Helical" evidence="6">
    <location>
        <begin position="9"/>
        <end position="28"/>
    </location>
</feature>
<evidence type="ECO:0000313" key="9">
    <source>
        <dbReference type="Proteomes" id="UP000215413"/>
    </source>
</evidence>
<dbReference type="Proteomes" id="UP000215413">
    <property type="component" value="Unassembled WGS sequence"/>
</dbReference>
<comment type="subcellular location">
    <subcellularLocation>
        <location evidence="1">Cell membrane</location>
        <topology evidence="1">Multi-pass membrane protein</topology>
    </subcellularLocation>
</comment>
<keyword evidence="2" id="KW-1003">Cell membrane</keyword>
<feature type="transmembrane region" description="Helical" evidence="6">
    <location>
        <begin position="223"/>
        <end position="247"/>
    </location>
</feature>
<dbReference type="EMBL" id="NDYC01000048">
    <property type="protein sequence ID" value="OXZ26392.1"/>
    <property type="molecule type" value="Genomic_DNA"/>
</dbReference>